<proteinExistence type="predicted"/>
<dbReference type="EMBL" id="JX100810">
    <property type="protein sequence ID" value="AFU87909.1"/>
    <property type="molecule type" value="Genomic_DNA"/>
</dbReference>
<evidence type="ECO:0000313" key="2">
    <source>
        <dbReference type="EMBL" id="AFU87909.1"/>
    </source>
</evidence>
<keyword evidence="1" id="KW-0175">Coiled coil</keyword>
<accession>K4JRI0</accession>
<evidence type="ECO:0000313" key="3">
    <source>
        <dbReference type="Proteomes" id="UP000000463"/>
    </source>
</evidence>
<sequence length="131" mass="14635">MILPTHDEAIFRPDRQETIAAAHELLAGDQTVVELIYRKVADLWTDTKQAAHAFSDAEYRRARARAALEEAQAEYDEASKAFSAAKDASIQTMRDAGVIMHLARIASLGGSEVSWMVYNREFRPDPVKDEA</sequence>
<name>K4JRI0_9CAUD</name>
<dbReference type="KEGG" id="vg:13994968"/>
<feature type="coiled-coil region" evidence="1">
    <location>
        <begin position="54"/>
        <end position="88"/>
    </location>
</feature>
<gene>
    <name evidence="2" type="ORF">CcrColossus_gp039</name>
</gene>
<reference evidence="2 3" key="1">
    <citation type="journal article" date="2012" name="BMC Genomics">
        <title>The Caulobacter crescentus phage phiCbK: genomics of a canonical phage.</title>
        <authorList>
            <person name="Gill J.J."/>
            <person name="Berry J.D."/>
            <person name="Russell W.K."/>
            <person name="Lessor L."/>
            <person name="Escobar Garcia D.A."/>
            <person name="Hernandez D."/>
            <person name="Kane A."/>
            <person name="Keene J."/>
            <person name="Maddox M."/>
            <person name="Martin R."/>
            <person name="Mohan S."/>
            <person name="Thorn A.M."/>
            <person name="Russell D.H."/>
            <person name="Young R."/>
        </authorList>
    </citation>
    <scope>NUCLEOTIDE SEQUENCE [LARGE SCALE GENOMIC DNA]</scope>
</reference>
<dbReference type="GeneID" id="13994968"/>
<organism evidence="2 3">
    <name type="scientific">Caulobacter phage CcrColossus</name>
    <dbReference type="NCBI Taxonomy" id="1211640"/>
    <lineage>
        <taxon>Viruses</taxon>
        <taxon>Duplodnaviria</taxon>
        <taxon>Heunggongvirae</taxon>
        <taxon>Uroviricota</taxon>
        <taxon>Caudoviricetes</taxon>
        <taxon>Jeanschmidtviridae</taxon>
        <taxon>Colossusvirus</taxon>
        <taxon>Colossusvirus colossus</taxon>
    </lineage>
</organism>
<dbReference type="Proteomes" id="UP000000463">
    <property type="component" value="Segment"/>
</dbReference>
<protein>
    <submittedName>
        <fullName evidence="2">Uncharacterized protein</fullName>
    </submittedName>
</protein>
<keyword evidence="3" id="KW-1185">Reference proteome</keyword>
<evidence type="ECO:0000256" key="1">
    <source>
        <dbReference type="SAM" id="Coils"/>
    </source>
</evidence>
<dbReference type="RefSeq" id="YP_006988273.1">
    <property type="nucleotide sequence ID" value="NC_019406.1"/>
</dbReference>